<gene>
    <name evidence="3" type="ORF">ASCRUDRAFT_93534</name>
    <name evidence="2" type="ORF">ASCRUDRAFT_93535</name>
</gene>
<feature type="compositionally biased region" description="Pro residues" evidence="1">
    <location>
        <begin position="330"/>
        <end position="340"/>
    </location>
</feature>
<dbReference type="GO" id="GO:0005737">
    <property type="term" value="C:cytoplasm"/>
    <property type="evidence" value="ECO:0007669"/>
    <property type="project" value="TreeGrafter"/>
</dbReference>
<dbReference type="GeneID" id="30968766"/>
<dbReference type="STRING" id="1344418.A0A1D2V8J1"/>
<evidence type="ECO:0000313" key="3">
    <source>
        <dbReference type="EMBL" id="ODV57818.1"/>
    </source>
</evidence>
<dbReference type="PANTHER" id="PTHR28307:SF2">
    <property type="entry name" value="PROTEIN PAL1"/>
    <property type="match status" value="1"/>
</dbReference>
<dbReference type="Proteomes" id="UP000095038">
    <property type="component" value="Unassembled WGS sequence"/>
</dbReference>
<dbReference type="EMBL" id="KV454509">
    <property type="protein sequence ID" value="ODV57815.1"/>
    <property type="molecule type" value="Genomic_DNA"/>
</dbReference>
<dbReference type="GeneID" id="30968765"/>
<name>A0A1D2V8J1_9ASCO</name>
<evidence type="ECO:0000256" key="1">
    <source>
        <dbReference type="SAM" id="MobiDB-lite"/>
    </source>
</evidence>
<evidence type="ECO:0000313" key="2">
    <source>
        <dbReference type="EMBL" id="ODV57815.1"/>
    </source>
</evidence>
<reference evidence="4" key="2">
    <citation type="submission" date="2016-05" db="EMBL/GenBank/DDBJ databases">
        <title>Comparative genomics of biotechnologically important yeasts.</title>
        <authorList>
            <consortium name="DOE Joint Genome Institute"/>
            <person name="Riley R."/>
            <person name="Haridas S."/>
            <person name="Wolfe K.H."/>
            <person name="Lopes M.R."/>
            <person name="Hittinger C.T."/>
            <person name="Goker M."/>
            <person name="Salamov A."/>
            <person name="Wisecaver J."/>
            <person name="Long T.M."/>
            <person name="Aerts A.L."/>
            <person name="Barry K."/>
            <person name="Choi C."/>
            <person name="Clum A."/>
            <person name="Coughlan A.Y."/>
            <person name="Deshpande S."/>
            <person name="Douglass A.P."/>
            <person name="Hanson S.J."/>
            <person name="Klenk H.-P."/>
            <person name="Labutti K."/>
            <person name="Lapidus A."/>
            <person name="Lindquist E."/>
            <person name="Lipzen A."/>
            <person name="Meier-Kolthoff J.P."/>
            <person name="Ohm R.A."/>
            <person name="Otillar R.P."/>
            <person name="Pangilinan J."/>
            <person name="Peng Y."/>
            <person name="Rokas A."/>
            <person name="Rosa C.A."/>
            <person name="Scheuner C."/>
            <person name="Sibirny A.A."/>
            <person name="Slot J.C."/>
            <person name="Stielow J.B."/>
            <person name="Sun H."/>
            <person name="Kurtzman C.P."/>
            <person name="Blackwell M."/>
            <person name="Grigoriev I.V."/>
            <person name="Jeffries T.W."/>
        </authorList>
    </citation>
    <scope>NUCLEOTIDE SEQUENCE [LARGE SCALE GENOMIC DNA]</scope>
    <source>
        <strain evidence="4">DSM 1968</strain>
    </source>
</reference>
<dbReference type="EMBL" id="KV454508">
    <property type="protein sequence ID" value="ODV57818.1"/>
    <property type="molecule type" value="Genomic_DNA"/>
</dbReference>
<feature type="compositionally biased region" description="Basic and acidic residues" evidence="1">
    <location>
        <begin position="131"/>
        <end position="143"/>
    </location>
</feature>
<reference evidence="2" key="1">
    <citation type="journal article" date="2016" name="Proc. Natl. Acad. Sci. U.S.A.">
        <title>Comparative genomics of biotechnologically important yeasts.</title>
        <authorList>
            <person name="Riley R."/>
            <person name="Haridas S."/>
            <person name="Wolfe K.H."/>
            <person name="Lopes M.R."/>
            <person name="Hittinger C.T."/>
            <person name="Goeker M."/>
            <person name="Salamov A.A."/>
            <person name="Wisecaver J.H."/>
            <person name="Long T.M."/>
            <person name="Calvey C.H."/>
            <person name="Aerts A.L."/>
            <person name="Barry K.W."/>
            <person name="Choi C."/>
            <person name="Clum A."/>
            <person name="Coughlan A.Y."/>
            <person name="Deshpande S."/>
            <person name="Douglass A.P."/>
            <person name="Hanson S.J."/>
            <person name="Klenk H.-P."/>
            <person name="LaButti K.M."/>
            <person name="Lapidus A."/>
            <person name="Lindquist E.A."/>
            <person name="Lipzen A.M."/>
            <person name="Meier-Kolthoff J.P."/>
            <person name="Ohm R.A."/>
            <person name="Otillar R.P."/>
            <person name="Pangilinan J.L."/>
            <person name="Peng Y."/>
            <person name="Rokas A."/>
            <person name="Rosa C.A."/>
            <person name="Scheuner C."/>
            <person name="Sibirny A.A."/>
            <person name="Slot J.C."/>
            <person name="Stielow J.B."/>
            <person name="Sun H."/>
            <person name="Kurtzman C.P."/>
            <person name="Blackwell M."/>
            <person name="Grigoriev I.V."/>
            <person name="Jeffries T.W."/>
        </authorList>
    </citation>
    <scope>NUCLEOTIDE SEQUENCE</scope>
    <source>
        <strain evidence="2">DSM 1968</strain>
    </source>
</reference>
<feature type="region of interest" description="Disordered" evidence="1">
    <location>
        <begin position="1"/>
        <end position="158"/>
    </location>
</feature>
<feature type="compositionally biased region" description="Polar residues" evidence="1">
    <location>
        <begin position="293"/>
        <end position="302"/>
    </location>
</feature>
<proteinExistence type="predicted"/>
<dbReference type="RefSeq" id="XP_020044122.1">
    <property type="nucleotide sequence ID" value="XM_020195130.1"/>
</dbReference>
<accession>A0A1D2V8J1</accession>
<dbReference type="FunCoup" id="A0A1D2V8J1">
    <property type="interactions" value="223"/>
</dbReference>
<feature type="compositionally biased region" description="Polar residues" evidence="1">
    <location>
        <begin position="66"/>
        <end position="87"/>
    </location>
</feature>
<dbReference type="Pfam" id="PF08316">
    <property type="entry name" value="Pal1"/>
    <property type="match status" value="1"/>
</dbReference>
<dbReference type="AlphaFoldDB" id="A0A1D2V8J1"/>
<protein>
    <submittedName>
        <fullName evidence="2">Pal1-domain-containing protein</fullName>
    </submittedName>
</protein>
<dbReference type="InterPro" id="IPR013226">
    <property type="entry name" value="Pal1"/>
</dbReference>
<dbReference type="RefSeq" id="XP_020044125.1">
    <property type="nucleotide sequence ID" value="XM_020195129.1"/>
</dbReference>
<feature type="compositionally biased region" description="Low complexity" evidence="1">
    <location>
        <begin position="89"/>
        <end position="114"/>
    </location>
</feature>
<evidence type="ECO:0000313" key="4">
    <source>
        <dbReference type="Proteomes" id="UP000095038"/>
    </source>
</evidence>
<sequence length="368" mass="40065">MPPPPRPISKNPFADALYSNASPASSNRHRSYSHSSIESFSPDDNIFDHLDNDLPPSYDEVAGSTYRKNSYPSEKNDYPSSQTNHKNYNSRSRSSSSSSSTNHSRNHSGNTSRNPTRTLPLPTIPSRQHRSNSDSKIPDPIKERSKKNPKNKNAGVDTIDRLDVSGLFGAKFHHDGPFDACTPHRNKNTKVAPVAAFPIDGPNSTIKGLGPNNTKDQAIDIVMGNGTIDDDDTSIFARSKPLSPKERYAALKSNDSVVAFDAKAKAIPVHGATTMGLGSSTFLDGAPASQKAAQENFSNGSALTRKKTLSRKFRGNNNSISNPATTTTIPPRPPVPPRPQLPSDSFYNDDFDQKSGLLNRVKTLKLNR</sequence>
<keyword evidence="4" id="KW-1185">Reference proteome</keyword>
<feature type="compositionally biased region" description="Basic residues" evidence="1">
    <location>
        <begin position="304"/>
        <end position="314"/>
    </location>
</feature>
<dbReference type="PANTHER" id="PTHR28307">
    <property type="entry name" value="PROTEIN PAL1"/>
    <property type="match status" value="1"/>
</dbReference>
<dbReference type="OrthoDB" id="5352132at2759"/>
<organism evidence="2 4">
    <name type="scientific">Ascoidea rubescens DSM 1968</name>
    <dbReference type="NCBI Taxonomy" id="1344418"/>
    <lineage>
        <taxon>Eukaryota</taxon>
        <taxon>Fungi</taxon>
        <taxon>Dikarya</taxon>
        <taxon>Ascomycota</taxon>
        <taxon>Saccharomycotina</taxon>
        <taxon>Saccharomycetes</taxon>
        <taxon>Ascoideaceae</taxon>
        <taxon>Ascoidea</taxon>
    </lineage>
</organism>
<feature type="region of interest" description="Disordered" evidence="1">
    <location>
        <begin position="293"/>
        <end position="352"/>
    </location>
</feature>